<organism evidence="1 2">
    <name type="scientific">Siphonobacter aquaeclarae</name>
    <dbReference type="NCBI Taxonomy" id="563176"/>
    <lineage>
        <taxon>Bacteria</taxon>
        <taxon>Pseudomonadati</taxon>
        <taxon>Bacteroidota</taxon>
        <taxon>Cytophagia</taxon>
        <taxon>Cytophagales</taxon>
        <taxon>Cytophagaceae</taxon>
        <taxon>Siphonobacter</taxon>
    </lineage>
</organism>
<dbReference type="STRING" id="563176.SAMN04488090_2249"/>
<name>A0A1G9PQB9_9BACT</name>
<reference evidence="1 2" key="1">
    <citation type="submission" date="2016-10" db="EMBL/GenBank/DDBJ databases">
        <authorList>
            <person name="de Groot N.N."/>
        </authorList>
    </citation>
    <scope>NUCLEOTIDE SEQUENCE [LARGE SCALE GENOMIC DNA]</scope>
    <source>
        <strain evidence="1 2">DSM 21668</strain>
    </source>
</reference>
<evidence type="ECO:0000313" key="1">
    <source>
        <dbReference type="EMBL" id="SDM00255.1"/>
    </source>
</evidence>
<proteinExistence type="predicted"/>
<sequence>MNYSFATRRLLIKLGLVWKPSRQVVKKPTLPRSASGDKFFNEWKLLNG</sequence>
<keyword evidence="2" id="KW-1185">Reference proteome</keyword>
<accession>A0A1G9PQB9</accession>
<dbReference type="Proteomes" id="UP000198901">
    <property type="component" value="Unassembled WGS sequence"/>
</dbReference>
<dbReference type="AlphaFoldDB" id="A0A1G9PQB9"/>
<evidence type="ECO:0000313" key="2">
    <source>
        <dbReference type="Proteomes" id="UP000198901"/>
    </source>
</evidence>
<dbReference type="EMBL" id="FNGS01000004">
    <property type="protein sequence ID" value="SDM00255.1"/>
    <property type="molecule type" value="Genomic_DNA"/>
</dbReference>
<protein>
    <submittedName>
        <fullName evidence="1">Uncharacterized protein</fullName>
    </submittedName>
</protein>
<dbReference type="RefSeq" id="WP_176785521.1">
    <property type="nucleotide sequence ID" value="NZ_FNGS01000004.1"/>
</dbReference>
<gene>
    <name evidence="1" type="ORF">SAMN04488090_2249</name>
</gene>